<evidence type="ECO:0000313" key="3">
    <source>
        <dbReference type="Proteomes" id="UP000717696"/>
    </source>
</evidence>
<dbReference type="InterPro" id="IPR052635">
    <property type="entry name" value="Sec_Metab_Biosynth_Reg"/>
</dbReference>
<feature type="compositionally biased region" description="Low complexity" evidence="1">
    <location>
        <begin position="75"/>
        <end position="98"/>
    </location>
</feature>
<dbReference type="Proteomes" id="UP000717696">
    <property type="component" value="Unassembled WGS sequence"/>
</dbReference>
<dbReference type="CDD" id="cd14688">
    <property type="entry name" value="bZIP_YAP"/>
    <property type="match status" value="1"/>
</dbReference>
<dbReference type="InterPro" id="IPR046347">
    <property type="entry name" value="bZIP_sf"/>
</dbReference>
<reference evidence="2" key="1">
    <citation type="journal article" date="2021" name="Nat. Commun.">
        <title>Genetic determinants of endophytism in the Arabidopsis root mycobiome.</title>
        <authorList>
            <person name="Mesny F."/>
            <person name="Miyauchi S."/>
            <person name="Thiergart T."/>
            <person name="Pickel B."/>
            <person name="Atanasova L."/>
            <person name="Karlsson M."/>
            <person name="Huettel B."/>
            <person name="Barry K.W."/>
            <person name="Haridas S."/>
            <person name="Chen C."/>
            <person name="Bauer D."/>
            <person name="Andreopoulos W."/>
            <person name="Pangilinan J."/>
            <person name="LaButti K."/>
            <person name="Riley R."/>
            <person name="Lipzen A."/>
            <person name="Clum A."/>
            <person name="Drula E."/>
            <person name="Henrissat B."/>
            <person name="Kohler A."/>
            <person name="Grigoriev I.V."/>
            <person name="Martin F.M."/>
            <person name="Hacquard S."/>
        </authorList>
    </citation>
    <scope>NUCLEOTIDE SEQUENCE</scope>
    <source>
        <strain evidence="2">MPI-CAGE-AT-0021</strain>
    </source>
</reference>
<proteinExistence type="predicted"/>
<comment type="caution">
    <text evidence="2">The sequence shown here is derived from an EMBL/GenBank/DDBJ whole genome shotgun (WGS) entry which is preliminary data.</text>
</comment>
<feature type="region of interest" description="Disordered" evidence="1">
    <location>
        <begin position="60"/>
        <end position="98"/>
    </location>
</feature>
<keyword evidence="3" id="KW-1185">Reference proteome</keyword>
<feature type="region of interest" description="Disordered" evidence="1">
    <location>
        <begin position="238"/>
        <end position="285"/>
    </location>
</feature>
<dbReference type="GO" id="GO:0003700">
    <property type="term" value="F:DNA-binding transcription factor activity"/>
    <property type="evidence" value="ECO:0007669"/>
    <property type="project" value="InterPro"/>
</dbReference>
<dbReference type="OrthoDB" id="194358at2759"/>
<organism evidence="2 3">
    <name type="scientific">Dactylonectria estremocensis</name>
    <dbReference type="NCBI Taxonomy" id="1079267"/>
    <lineage>
        <taxon>Eukaryota</taxon>
        <taxon>Fungi</taxon>
        <taxon>Dikarya</taxon>
        <taxon>Ascomycota</taxon>
        <taxon>Pezizomycotina</taxon>
        <taxon>Sordariomycetes</taxon>
        <taxon>Hypocreomycetidae</taxon>
        <taxon>Hypocreales</taxon>
        <taxon>Nectriaceae</taxon>
        <taxon>Dactylonectria</taxon>
    </lineage>
</organism>
<evidence type="ECO:0000256" key="1">
    <source>
        <dbReference type="SAM" id="MobiDB-lite"/>
    </source>
</evidence>
<accession>A0A9P9ER43</accession>
<dbReference type="EMBL" id="JAGMUU010000011">
    <property type="protein sequence ID" value="KAH7142597.1"/>
    <property type="molecule type" value="Genomic_DNA"/>
</dbReference>
<sequence>MDTVLRYTISNGSDTGLDAGWADIKDPKEKKKVQNRIAQRSYRQRMKARLEKLQAKVNYHEQMNLDNTPRDDDLQNGQSQRQDQQPQQPQQHQLQSNQEPYHPVTLESLTPESPGKQAMQPQVLRSIFYEHATEKGNKPIYMQPQLMDGTQQLPPNRSMTDPNVKACDKLPVDYMRLAKQQMADKHPATTLADHSPQDDSARMNGAVDRHQLYTPESSDVMAFNHPFDMWSFEMLPQTRRQHQQPALGGELPPPHVGGGDGGSSALAMDSSMTDMSVSPAPSGKQGLDERLEYVLSCTRAAGFESFDALVTAYYNGNFEDSSPLAIEQRLSRNRGLPGVVADVFRDARRWSDWERRGFDEELLKTTESMLVSEGEDSRSSLESVLSLLSAPQNGNGNGNGSGDSTAASASQATLAMKKVMQNELPNLWALMMAFSAEHRDVWQRNRSNTVLAAILLLRYPGRIPNDQLLKLVSGCL</sequence>
<dbReference type="Gene3D" id="1.20.5.170">
    <property type="match status" value="1"/>
</dbReference>
<evidence type="ECO:0000313" key="2">
    <source>
        <dbReference type="EMBL" id="KAH7142597.1"/>
    </source>
</evidence>
<dbReference type="PANTHER" id="PTHR39607:SF1">
    <property type="entry name" value="B-ZIP TRANSCRIPTION FACTOR (EUROFUNG)"/>
    <property type="match status" value="1"/>
</dbReference>
<name>A0A9P9ER43_9HYPO</name>
<dbReference type="AlphaFoldDB" id="A0A9P9ER43"/>
<protein>
    <recommendedName>
        <fullName evidence="4">BZIP domain-containing protein</fullName>
    </recommendedName>
</protein>
<dbReference type="PANTHER" id="PTHR39607">
    <property type="entry name" value="XANTHOCILLIN BIOSYNTHESIS CLUSTER TRANSCRIPTION FACTOR XANC-RELATED"/>
    <property type="match status" value="1"/>
</dbReference>
<evidence type="ECO:0008006" key="4">
    <source>
        <dbReference type="Google" id="ProtNLM"/>
    </source>
</evidence>
<gene>
    <name evidence="2" type="ORF">B0J13DRAFT_555833</name>
</gene>
<dbReference type="SUPFAM" id="SSF57959">
    <property type="entry name" value="Leucine zipper domain"/>
    <property type="match status" value="1"/>
</dbReference>